<keyword evidence="3 4" id="KW-0456">Lyase</keyword>
<dbReference type="GO" id="GO:0006412">
    <property type="term" value="P:translation"/>
    <property type="evidence" value="ECO:0007669"/>
    <property type="project" value="UniProtKB-KW"/>
</dbReference>
<dbReference type="RefSeq" id="WP_082856737.1">
    <property type="nucleotide sequence ID" value="NZ_JAHUVX010000003.1"/>
</dbReference>
<dbReference type="Proteomes" id="UP000238356">
    <property type="component" value="Unassembled WGS sequence"/>
</dbReference>
<dbReference type="PIRSF" id="PIRSF006181">
    <property type="entry name" value="EbsC_YbaK"/>
    <property type="match status" value="1"/>
</dbReference>
<protein>
    <recommendedName>
        <fullName evidence="4">Cys-tRNA(Pro)/Cys-tRNA(Cys) deacylase</fullName>
        <ecNumber evidence="4">4.2.-.-</ecNumber>
    </recommendedName>
</protein>
<dbReference type="Pfam" id="PF04073">
    <property type="entry name" value="tRNA_edit"/>
    <property type="match status" value="1"/>
</dbReference>
<dbReference type="EC" id="4.2.-.-" evidence="4"/>
<name>A0A2S6A1R0_9NOCA</name>
<reference evidence="6 7" key="1">
    <citation type="submission" date="2018-02" db="EMBL/GenBank/DDBJ databases">
        <title>8 Nocardia nova and 1 Nocardia cyriacigeorgica strain used for evolution to TMP-SMX.</title>
        <authorList>
            <person name="Mehta H."/>
            <person name="Weng J."/>
            <person name="Shamoo Y."/>
        </authorList>
    </citation>
    <scope>NUCLEOTIDE SEQUENCE [LARGE SCALE GENOMIC DNA]</scope>
    <source>
        <strain evidence="6 7">BAA2227</strain>
    </source>
</reference>
<evidence type="ECO:0000256" key="3">
    <source>
        <dbReference type="ARBA" id="ARBA00023239"/>
    </source>
</evidence>
<dbReference type="PANTHER" id="PTHR30411">
    <property type="entry name" value="CYTOPLASMIC PROTEIN"/>
    <property type="match status" value="1"/>
</dbReference>
<keyword evidence="7" id="KW-1185">Reference proteome</keyword>
<dbReference type="EMBL" id="PSZD01000016">
    <property type="protein sequence ID" value="PPJ25366.1"/>
    <property type="molecule type" value="Genomic_DNA"/>
</dbReference>
<gene>
    <name evidence="6" type="primary">ybaK</name>
    <name evidence="6" type="ORF">C5F51_23510</name>
</gene>
<keyword evidence="2 4" id="KW-0648">Protein biosynthesis</keyword>
<feature type="domain" description="YbaK/aminoacyl-tRNA synthetase-associated" evidence="5">
    <location>
        <begin position="40"/>
        <end position="155"/>
    </location>
</feature>
<accession>A0A2S6A1R0</accession>
<evidence type="ECO:0000256" key="4">
    <source>
        <dbReference type="PIRNR" id="PIRNR006181"/>
    </source>
</evidence>
<dbReference type="GO" id="GO:0002161">
    <property type="term" value="F:aminoacyl-tRNA deacylase activity"/>
    <property type="evidence" value="ECO:0007669"/>
    <property type="project" value="InterPro"/>
</dbReference>
<dbReference type="InterPro" id="IPR007214">
    <property type="entry name" value="YbaK/aa-tRNA-synth-assoc-dom"/>
</dbReference>
<evidence type="ECO:0000259" key="5">
    <source>
        <dbReference type="Pfam" id="PF04073"/>
    </source>
</evidence>
<dbReference type="NCBIfam" id="TIGR00011">
    <property type="entry name" value="YbaK_EbsC"/>
    <property type="match status" value="1"/>
</dbReference>
<evidence type="ECO:0000313" key="7">
    <source>
        <dbReference type="Proteomes" id="UP000238356"/>
    </source>
</evidence>
<dbReference type="CDD" id="cd00002">
    <property type="entry name" value="YbaK_deacylase"/>
    <property type="match status" value="1"/>
</dbReference>
<dbReference type="Gene3D" id="3.90.960.10">
    <property type="entry name" value="YbaK/aminoacyl-tRNA synthetase-associated domain"/>
    <property type="match status" value="1"/>
</dbReference>
<comment type="caution">
    <text evidence="6">The sequence shown here is derived from an EMBL/GenBank/DDBJ whole genome shotgun (WGS) entry which is preliminary data.</text>
</comment>
<evidence type="ECO:0000256" key="1">
    <source>
        <dbReference type="ARBA" id="ARBA00009798"/>
    </source>
</evidence>
<dbReference type="GO" id="GO:0016829">
    <property type="term" value="F:lyase activity"/>
    <property type="evidence" value="ECO:0007669"/>
    <property type="project" value="UniProtKB-KW"/>
</dbReference>
<dbReference type="SUPFAM" id="SSF55826">
    <property type="entry name" value="YbaK/ProRS associated domain"/>
    <property type="match status" value="1"/>
</dbReference>
<comment type="similarity">
    <text evidence="1 4">Belongs to the prolyl-tRNA editing family. YbaK/EbsC subfamily.</text>
</comment>
<evidence type="ECO:0000313" key="6">
    <source>
        <dbReference type="EMBL" id="PPJ25366.1"/>
    </source>
</evidence>
<dbReference type="InterPro" id="IPR036754">
    <property type="entry name" value="YbaK/aa-tRNA-synt-asso_dom_sf"/>
</dbReference>
<sequence length="165" mass="16873">MAGMAASTPAIRALTQAKVPHAVHSYPHDPRNDSYGDEAVTALSERVGVTAAQIFKTLIIELSTGTPAVAVLPVPHSLALKAAAAALGAPKAAMADKAKAQRVTGYVLGGVSPLGQKRALPTVVDESALSWDRILVSAGKRGLEIELAPAELIRLTGAVTAPVIA</sequence>
<organism evidence="6 7">
    <name type="scientific">Nocardia nova</name>
    <dbReference type="NCBI Taxonomy" id="37330"/>
    <lineage>
        <taxon>Bacteria</taxon>
        <taxon>Bacillati</taxon>
        <taxon>Actinomycetota</taxon>
        <taxon>Actinomycetes</taxon>
        <taxon>Mycobacteriales</taxon>
        <taxon>Nocardiaceae</taxon>
        <taxon>Nocardia</taxon>
    </lineage>
</organism>
<evidence type="ECO:0000256" key="2">
    <source>
        <dbReference type="ARBA" id="ARBA00022917"/>
    </source>
</evidence>
<dbReference type="GeneID" id="66721170"/>
<dbReference type="PANTHER" id="PTHR30411:SF0">
    <property type="entry name" value="CYS-TRNA(PRO)_CYS-TRNA(CYS) DEACYLASE YBAK"/>
    <property type="match status" value="1"/>
</dbReference>
<proteinExistence type="inferred from homology"/>
<dbReference type="AlphaFoldDB" id="A0A2S6A1R0"/>
<dbReference type="InterPro" id="IPR004369">
    <property type="entry name" value="Prolyl-tRNA_editing_YbaK/EbsC"/>
</dbReference>